<dbReference type="EMBL" id="SSTE01015974">
    <property type="protein sequence ID" value="KAA0042453.1"/>
    <property type="molecule type" value="Genomic_DNA"/>
</dbReference>
<proteinExistence type="predicted"/>
<dbReference type="AlphaFoldDB" id="A0A5A7TGU1"/>
<reference evidence="1 2" key="1">
    <citation type="submission" date="2019-08" db="EMBL/GenBank/DDBJ databases">
        <title>Draft genome sequences of two oriental melons (Cucumis melo L. var makuwa).</title>
        <authorList>
            <person name="Kwon S.-Y."/>
        </authorList>
    </citation>
    <scope>NUCLEOTIDE SEQUENCE [LARGE SCALE GENOMIC DNA]</scope>
    <source>
        <strain evidence="2">cv. SW 3</strain>
        <tissue evidence="1">Leaf</tissue>
    </source>
</reference>
<protein>
    <submittedName>
        <fullName evidence="1">Uncharacterized protein</fullName>
    </submittedName>
</protein>
<accession>A0A5A7TGU1</accession>
<evidence type="ECO:0000313" key="1">
    <source>
        <dbReference type="EMBL" id="KAA0042453.1"/>
    </source>
</evidence>
<organism evidence="1 2">
    <name type="scientific">Cucumis melo var. makuwa</name>
    <name type="common">Oriental melon</name>
    <dbReference type="NCBI Taxonomy" id="1194695"/>
    <lineage>
        <taxon>Eukaryota</taxon>
        <taxon>Viridiplantae</taxon>
        <taxon>Streptophyta</taxon>
        <taxon>Embryophyta</taxon>
        <taxon>Tracheophyta</taxon>
        <taxon>Spermatophyta</taxon>
        <taxon>Magnoliopsida</taxon>
        <taxon>eudicotyledons</taxon>
        <taxon>Gunneridae</taxon>
        <taxon>Pentapetalae</taxon>
        <taxon>rosids</taxon>
        <taxon>fabids</taxon>
        <taxon>Cucurbitales</taxon>
        <taxon>Cucurbitaceae</taxon>
        <taxon>Benincaseae</taxon>
        <taxon>Cucumis</taxon>
    </lineage>
</organism>
<comment type="caution">
    <text evidence="1">The sequence shown here is derived from an EMBL/GenBank/DDBJ whole genome shotgun (WGS) entry which is preliminary data.</text>
</comment>
<evidence type="ECO:0000313" key="2">
    <source>
        <dbReference type="Proteomes" id="UP000321393"/>
    </source>
</evidence>
<name>A0A5A7TGU1_CUCMM</name>
<gene>
    <name evidence="1" type="ORF">E6C27_scaffold45606G00010</name>
</gene>
<dbReference type="Proteomes" id="UP000321393">
    <property type="component" value="Unassembled WGS sequence"/>
</dbReference>
<dbReference type="OrthoDB" id="1531664at2759"/>
<sequence>MSTHHILGLKKVPRVRLFADESELRGANPSTRGLGWANLWCTGCYANSSAGQLSWYGRTAAPREILLYTSSRTRFLNITSIGERCKHREVFSDLVLNERTCTFPITKMKESQPIPAIAIYEPVAFLISLDAPFLSWNSLPEQQN</sequence>